<comment type="caution">
    <text evidence="2">The sequence shown here is derived from an EMBL/GenBank/DDBJ whole genome shotgun (WGS) entry which is preliminary data.</text>
</comment>
<keyword evidence="1" id="KW-0812">Transmembrane</keyword>
<evidence type="ECO:0000313" key="2">
    <source>
        <dbReference type="EMBL" id="PTX55714.1"/>
    </source>
</evidence>
<dbReference type="EMBL" id="QBKS01000001">
    <property type="protein sequence ID" value="PTX55714.1"/>
    <property type="molecule type" value="Genomic_DNA"/>
</dbReference>
<dbReference type="AlphaFoldDB" id="A0A2T6BI36"/>
<keyword evidence="3" id="KW-1185">Reference proteome</keyword>
<evidence type="ECO:0000313" key="3">
    <source>
        <dbReference type="Proteomes" id="UP000243978"/>
    </source>
</evidence>
<feature type="transmembrane region" description="Helical" evidence="1">
    <location>
        <begin position="43"/>
        <end position="61"/>
    </location>
</feature>
<name>A0A2T6BI36_9RHOB</name>
<dbReference type="RefSeq" id="WP_107843977.1">
    <property type="nucleotide sequence ID" value="NZ_QBKS01000001.1"/>
</dbReference>
<organism evidence="2 3">
    <name type="scientific">Litoreibacter ponti</name>
    <dbReference type="NCBI Taxonomy" id="1510457"/>
    <lineage>
        <taxon>Bacteria</taxon>
        <taxon>Pseudomonadati</taxon>
        <taxon>Pseudomonadota</taxon>
        <taxon>Alphaproteobacteria</taxon>
        <taxon>Rhodobacterales</taxon>
        <taxon>Roseobacteraceae</taxon>
        <taxon>Litoreibacter</taxon>
    </lineage>
</organism>
<proteinExistence type="predicted"/>
<reference evidence="2 3" key="1">
    <citation type="submission" date="2018-04" db="EMBL/GenBank/DDBJ databases">
        <title>Genomic Encyclopedia of Archaeal and Bacterial Type Strains, Phase II (KMG-II): from individual species to whole genera.</title>
        <authorList>
            <person name="Goeker M."/>
        </authorList>
    </citation>
    <scope>NUCLEOTIDE SEQUENCE [LARGE SCALE GENOMIC DNA]</scope>
    <source>
        <strain evidence="2 3">DSM 100977</strain>
    </source>
</reference>
<evidence type="ECO:0000256" key="1">
    <source>
        <dbReference type="SAM" id="Phobius"/>
    </source>
</evidence>
<accession>A0A2T6BI36</accession>
<protein>
    <submittedName>
        <fullName evidence="2">Uncharacterized protein</fullName>
    </submittedName>
</protein>
<keyword evidence="1" id="KW-1133">Transmembrane helix</keyword>
<gene>
    <name evidence="2" type="ORF">C8N43_0355</name>
</gene>
<feature type="transmembrane region" description="Helical" evidence="1">
    <location>
        <begin position="6"/>
        <end position="23"/>
    </location>
</feature>
<keyword evidence="1" id="KW-0472">Membrane</keyword>
<sequence length="83" mass="8796">MLEKLAELLGATGLVLGIFYLLYKQVISKVKLPGLSRKQAFSLLVITLLLIWSIAIIVILTDGGGIQSGGININNVSGSVNVD</sequence>
<dbReference type="Proteomes" id="UP000243978">
    <property type="component" value="Unassembled WGS sequence"/>
</dbReference>